<dbReference type="RefSeq" id="WP_079777370.1">
    <property type="nucleotide sequence ID" value="NZ_DADWZK010000043.1"/>
</dbReference>
<name>A0A379XL89_SALER</name>
<dbReference type="AlphaFoldDB" id="A0A379XL89"/>
<dbReference type="NCBIfam" id="TIGR03034">
    <property type="entry name" value="YPO3983 family protein"/>
    <property type="match status" value="1"/>
</dbReference>
<dbReference type="Proteomes" id="UP000254220">
    <property type="component" value="Unassembled WGS sequence"/>
</dbReference>
<evidence type="ECO:0000313" key="2">
    <source>
        <dbReference type="Proteomes" id="UP000254220"/>
    </source>
</evidence>
<gene>
    <name evidence="1" type="ORF">NCTC12420_00955</name>
</gene>
<dbReference type="EMBL" id="UGYB01000001">
    <property type="protein sequence ID" value="SUI01263.1"/>
    <property type="molecule type" value="Genomic_DNA"/>
</dbReference>
<organism evidence="1 2">
    <name type="scientific">Salmonella enterica subsp. indica</name>
    <dbReference type="NCBI Taxonomy" id="59207"/>
    <lineage>
        <taxon>Bacteria</taxon>
        <taxon>Pseudomonadati</taxon>
        <taxon>Pseudomonadota</taxon>
        <taxon>Gammaproteobacteria</taxon>
        <taxon>Enterobacterales</taxon>
        <taxon>Enterobacteriaceae</taxon>
        <taxon>Salmonella</taxon>
    </lineage>
</organism>
<protein>
    <submittedName>
        <fullName evidence="1">Protein of uncharacterized function (DUF3289)</fullName>
    </submittedName>
</protein>
<accession>A0A379XL89</accession>
<reference evidence="1 2" key="1">
    <citation type="submission" date="2018-06" db="EMBL/GenBank/DDBJ databases">
        <authorList>
            <consortium name="Pathogen Informatics"/>
            <person name="Doyle S."/>
        </authorList>
    </citation>
    <scope>NUCLEOTIDE SEQUENCE [LARGE SCALE GENOMIC DNA]</scope>
    <source>
        <strain evidence="1 2">NCTC12420</strain>
    </source>
</reference>
<sequence>MYNPLFPCVLLFQTKNKINDCTTDDMQHGDLSESQLMALGLNDVSTRVDPYRMILIDNTQRYSTPSFLSEYGIESDSDVHIEKDECSDILFDEMREQSGVFAFGQYKSLIGEMITHFKCNNGQNFGGNALLNKAYQDLLMSNTYGKTALRAIRSVINNYWQNRYQQIGGSDFIYEVQRQISEVRLPKFDDFEDQFNGMGITVHDIFFQRIILYNFVRSRFGWSAEIVFEAQDHFGLDREDITKTLFRSFRFFRIWFVLQRYNAFKFKPFMTNFHARIKISG</sequence>
<dbReference type="InterPro" id="IPR017483">
    <property type="entry name" value="CHP03034"/>
</dbReference>
<evidence type="ECO:0000313" key="1">
    <source>
        <dbReference type="EMBL" id="SUI01263.1"/>
    </source>
</evidence>
<dbReference type="Pfam" id="PF11692">
    <property type="entry name" value="DUF3289"/>
    <property type="match status" value="1"/>
</dbReference>
<proteinExistence type="predicted"/>